<name>A0A212TC10_9MICO</name>
<organism evidence="1 2">
    <name type="scientific">Kytococcus aerolatus</name>
    <dbReference type="NCBI Taxonomy" id="592308"/>
    <lineage>
        <taxon>Bacteria</taxon>
        <taxon>Bacillati</taxon>
        <taxon>Actinomycetota</taxon>
        <taxon>Actinomycetes</taxon>
        <taxon>Micrococcales</taxon>
        <taxon>Kytococcaceae</taxon>
        <taxon>Kytococcus</taxon>
    </lineage>
</organism>
<reference evidence="1 2" key="1">
    <citation type="submission" date="2017-06" db="EMBL/GenBank/DDBJ databases">
        <authorList>
            <person name="Kim H.J."/>
            <person name="Triplett B.A."/>
        </authorList>
    </citation>
    <scope>NUCLEOTIDE SEQUENCE [LARGE SCALE GENOMIC DNA]</scope>
    <source>
        <strain evidence="1 2">DSM 22179</strain>
    </source>
</reference>
<dbReference type="EMBL" id="FYEZ01000001">
    <property type="protein sequence ID" value="SNC63562.1"/>
    <property type="molecule type" value="Genomic_DNA"/>
</dbReference>
<gene>
    <name evidence="1" type="ORF">SAMN05445756_0931</name>
</gene>
<evidence type="ECO:0008006" key="3">
    <source>
        <dbReference type="Google" id="ProtNLM"/>
    </source>
</evidence>
<accession>A0A212TC10</accession>
<sequence length="291" mass="31799">MIFATILAATGASDCGHLAVCRETPDGIVAGMTLRETRELVNELPPNSKQPDPAEPPTFYYQYTAVPNCPGRRNGDIEGNDCDLSRHRCDGNVLGDGPFMMIVRREMRSEDDTPVSSWMDLDATCFPDAMPPRSGVPGAELARKAFDTTTFAAPVPEWQPPTDDALVNKPVFFMAGFAEEGYEDGEVRRLDPADMLGHDLSIRPRLIDVTYDFGDGTTHGPTDDLGGPWPDGTVTHTYSGTGTVSPEVTATYTADYRLDGGPWTPVPHQVTLTSEPQELTLVEYLTRNTTR</sequence>
<dbReference type="CDD" id="cd00146">
    <property type="entry name" value="PKD"/>
    <property type="match status" value="1"/>
</dbReference>
<dbReference type="AlphaFoldDB" id="A0A212TC10"/>
<proteinExistence type="predicted"/>
<evidence type="ECO:0000313" key="2">
    <source>
        <dbReference type="Proteomes" id="UP000198122"/>
    </source>
</evidence>
<dbReference type="Proteomes" id="UP000198122">
    <property type="component" value="Unassembled WGS sequence"/>
</dbReference>
<evidence type="ECO:0000313" key="1">
    <source>
        <dbReference type="EMBL" id="SNC63562.1"/>
    </source>
</evidence>
<protein>
    <recommendedName>
        <fullName evidence="3">PKD domain-containing protein</fullName>
    </recommendedName>
</protein>
<keyword evidence="2" id="KW-1185">Reference proteome</keyword>